<gene>
    <name evidence="2" type="ORF">PG991_006543</name>
</gene>
<dbReference type="EMBL" id="JAQQWI010000008">
    <property type="protein sequence ID" value="KAK8023304.1"/>
    <property type="molecule type" value="Genomic_DNA"/>
</dbReference>
<sequence length="394" mass="43005">MTDLRYRVTRGAKICGGFQLEEATIDQMQAAMGKDPDIGATSDVLHDEDLPDSGLCQVSTATTSTFSTVQQNQLTTAQAHPFSSTPTPSPSPRRGTPNDEPARVIPESEHMDSVGTFGRTVRDAVYALSMPSTEKMLEITTHLPKRQDAGGRRRYLATSSSLRGATFGLPWHSFWVHADEGRQSVLKLVLSLIEAAGAAIVNGTEIADYERLRLGLRLRARARGFPNEREFTVVKTDFYNNIRAYLAELDNTNIKSLSSTRAGIDAALTQLTQMTPSPAAKSTTQQQRLSGLLVPPDVGQTYQIAVQAGYPMATIPVPAGVHAADGMPFGLGIMQTAWGEEEELVRWASAIEDLLLQLQVQPSMSSDDDGDGTASRRRLLPRWHGYLQRNVPVL</sequence>
<reference evidence="2 3" key="1">
    <citation type="submission" date="2023-01" db="EMBL/GenBank/DDBJ databases">
        <title>Analysis of 21 Apiospora genomes using comparative genomics revels a genus with tremendous synthesis potential of carbohydrate active enzymes and secondary metabolites.</title>
        <authorList>
            <person name="Sorensen T."/>
        </authorList>
    </citation>
    <scope>NUCLEOTIDE SEQUENCE [LARGE SCALE GENOMIC DNA]</scope>
    <source>
        <strain evidence="2 3">CBS 20057</strain>
    </source>
</reference>
<accession>A0ABR1RZF6</accession>
<evidence type="ECO:0000313" key="3">
    <source>
        <dbReference type="Proteomes" id="UP001396898"/>
    </source>
</evidence>
<feature type="compositionally biased region" description="Basic and acidic residues" evidence="1">
    <location>
        <begin position="96"/>
        <end position="105"/>
    </location>
</feature>
<evidence type="ECO:0000313" key="2">
    <source>
        <dbReference type="EMBL" id="KAK8023304.1"/>
    </source>
</evidence>
<comment type="caution">
    <text evidence="2">The sequence shown here is derived from an EMBL/GenBank/DDBJ whole genome shotgun (WGS) entry which is preliminary data.</text>
</comment>
<organism evidence="2 3">
    <name type="scientific">Apiospora marii</name>
    <dbReference type="NCBI Taxonomy" id="335849"/>
    <lineage>
        <taxon>Eukaryota</taxon>
        <taxon>Fungi</taxon>
        <taxon>Dikarya</taxon>
        <taxon>Ascomycota</taxon>
        <taxon>Pezizomycotina</taxon>
        <taxon>Sordariomycetes</taxon>
        <taxon>Xylariomycetidae</taxon>
        <taxon>Amphisphaeriales</taxon>
        <taxon>Apiosporaceae</taxon>
        <taxon>Apiospora</taxon>
    </lineage>
</organism>
<dbReference type="InterPro" id="IPR036928">
    <property type="entry name" value="AS_sf"/>
</dbReference>
<dbReference type="Proteomes" id="UP001396898">
    <property type="component" value="Unassembled WGS sequence"/>
</dbReference>
<feature type="region of interest" description="Disordered" evidence="1">
    <location>
        <begin position="76"/>
        <end position="105"/>
    </location>
</feature>
<dbReference type="PANTHER" id="PTHR42678:SF37">
    <property type="entry name" value="AMIDASE C869.01-RELATED"/>
    <property type="match status" value="1"/>
</dbReference>
<dbReference type="Gene3D" id="3.90.1300.10">
    <property type="entry name" value="Amidase signature (AS) domain"/>
    <property type="match status" value="1"/>
</dbReference>
<dbReference type="PANTHER" id="PTHR42678">
    <property type="entry name" value="AMIDASE"/>
    <property type="match status" value="1"/>
</dbReference>
<name>A0ABR1RZF6_9PEZI</name>
<evidence type="ECO:0000256" key="1">
    <source>
        <dbReference type="SAM" id="MobiDB-lite"/>
    </source>
</evidence>
<proteinExistence type="predicted"/>
<keyword evidence="3" id="KW-1185">Reference proteome</keyword>
<dbReference type="SUPFAM" id="SSF75304">
    <property type="entry name" value="Amidase signature (AS) enzymes"/>
    <property type="match status" value="1"/>
</dbReference>
<protein>
    <submittedName>
        <fullName evidence="2">Amidase</fullName>
    </submittedName>
</protein>